<gene>
    <name evidence="1" type="ORF">SDC9_150321</name>
</gene>
<dbReference type="EMBL" id="VSSQ01049032">
    <property type="protein sequence ID" value="MPN03098.1"/>
    <property type="molecule type" value="Genomic_DNA"/>
</dbReference>
<organism evidence="1">
    <name type="scientific">bioreactor metagenome</name>
    <dbReference type="NCBI Taxonomy" id="1076179"/>
    <lineage>
        <taxon>unclassified sequences</taxon>
        <taxon>metagenomes</taxon>
        <taxon>ecological metagenomes</taxon>
    </lineage>
</organism>
<sequence length="84" mass="9733">MGLFSPQNSGHFFGRALNFKGLYVVRDCTCDHFRIFYGIVIRLVPWSEGSRIADLNQLHDLILYPQKIFIMTLVIFNGQDIEII</sequence>
<reference evidence="1" key="1">
    <citation type="submission" date="2019-08" db="EMBL/GenBank/DDBJ databases">
        <authorList>
            <person name="Kucharzyk K."/>
            <person name="Murdoch R.W."/>
            <person name="Higgins S."/>
            <person name="Loffler F."/>
        </authorList>
    </citation>
    <scope>NUCLEOTIDE SEQUENCE</scope>
</reference>
<dbReference type="AlphaFoldDB" id="A0A645EM52"/>
<comment type="caution">
    <text evidence="1">The sequence shown here is derived from an EMBL/GenBank/DDBJ whole genome shotgun (WGS) entry which is preliminary data.</text>
</comment>
<evidence type="ECO:0000313" key="1">
    <source>
        <dbReference type="EMBL" id="MPN03098.1"/>
    </source>
</evidence>
<accession>A0A645EM52</accession>
<proteinExistence type="predicted"/>
<protein>
    <submittedName>
        <fullName evidence="1">Uncharacterized protein</fullName>
    </submittedName>
</protein>
<name>A0A645EM52_9ZZZZ</name>